<accession>A0A1J5RAG4</accession>
<dbReference type="PANTHER" id="PTHR48081">
    <property type="entry name" value="AB HYDROLASE SUPERFAMILY PROTEIN C4A8.06C"/>
    <property type="match status" value="1"/>
</dbReference>
<dbReference type="GO" id="GO:0004806">
    <property type="term" value="F:triacylglycerol lipase activity"/>
    <property type="evidence" value="ECO:0007669"/>
    <property type="project" value="UniProtKB-EC"/>
</dbReference>
<dbReference type="InterPro" id="IPR029058">
    <property type="entry name" value="AB_hydrolase_fold"/>
</dbReference>
<sequence length="307" mass="34139">MTALRTVVTLFPLLFGLGACALARGQDTSAPVWREMIYKRVDGQSLHAFVFPAVAGSVTGAHPAIAFFHGGGWVFGRPQEFFGACERFARKGFTTISFEYRLSMNADGTYPKPGVSPIESVKDARSAIRWMRANASALHLDPDRLVVAGQSAGGQLALATALIDINESTDDLSVSPEPNALLLYSSNLNTLEPWVDMLLGDRSASIFAISPYHHIRKNMPPAIEFRGLEDNQMLPYIVDMFKRKMDRFGNTFEVVSYPGRKHYLGEGNEKYANYFDEEIMERTDAFLRQHGFMPRSDAEATPMEQAL</sequence>
<evidence type="ECO:0000256" key="1">
    <source>
        <dbReference type="ARBA" id="ARBA00022801"/>
    </source>
</evidence>
<dbReference type="Gene3D" id="3.40.50.1820">
    <property type="entry name" value="alpha/beta hydrolase"/>
    <property type="match status" value="1"/>
</dbReference>
<dbReference type="Pfam" id="PF20434">
    <property type="entry name" value="BD-FAE"/>
    <property type="match status" value="1"/>
</dbReference>
<comment type="caution">
    <text evidence="3">The sequence shown here is derived from an EMBL/GenBank/DDBJ whole genome shotgun (WGS) entry which is preliminary data.</text>
</comment>
<protein>
    <submittedName>
        <fullName evidence="3">Lipase 2</fullName>
        <ecNumber evidence="3">3.1.1.3</ecNumber>
    </submittedName>
</protein>
<feature type="domain" description="BD-FAE-like" evidence="2">
    <location>
        <begin position="60"/>
        <end position="169"/>
    </location>
</feature>
<dbReference type="SUPFAM" id="SSF53474">
    <property type="entry name" value="alpha/beta-Hydrolases"/>
    <property type="match status" value="1"/>
</dbReference>
<evidence type="ECO:0000313" key="3">
    <source>
        <dbReference type="EMBL" id="OIQ89108.1"/>
    </source>
</evidence>
<name>A0A1J5RAG4_9ZZZZ</name>
<reference evidence="3" key="1">
    <citation type="submission" date="2016-10" db="EMBL/GenBank/DDBJ databases">
        <title>Sequence of Gallionella enrichment culture.</title>
        <authorList>
            <person name="Poehlein A."/>
            <person name="Muehling M."/>
            <person name="Daniel R."/>
        </authorList>
    </citation>
    <scope>NUCLEOTIDE SEQUENCE</scope>
</reference>
<dbReference type="PROSITE" id="PS51257">
    <property type="entry name" value="PROKAR_LIPOPROTEIN"/>
    <property type="match status" value="1"/>
</dbReference>
<dbReference type="EC" id="3.1.1.3" evidence="3"/>
<dbReference type="AlphaFoldDB" id="A0A1J5RAG4"/>
<dbReference type="EMBL" id="MLJW01000344">
    <property type="protein sequence ID" value="OIQ89108.1"/>
    <property type="molecule type" value="Genomic_DNA"/>
</dbReference>
<proteinExistence type="predicted"/>
<evidence type="ECO:0000259" key="2">
    <source>
        <dbReference type="Pfam" id="PF20434"/>
    </source>
</evidence>
<dbReference type="InterPro" id="IPR050300">
    <property type="entry name" value="GDXG_lipolytic_enzyme"/>
</dbReference>
<organism evidence="3">
    <name type="scientific">mine drainage metagenome</name>
    <dbReference type="NCBI Taxonomy" id="410659"/>
    <lineage>
        <taxon>unclassified sequences</taxon>
        <taxon>metagenomes</taxon>
        <taxon>ecological metagenomes</taxon>
    </lineage>
</organism>
<gene>
    <name evidence="3" type="primary">lip2</name>
    <name evidence="3" type="ORF">GALL_290130</name>
</gene>
<keyword evidence="1 3" id="KW-0378">Hydrolase</keyword>
<dbReference type="InterPro" id="IPR049492">
    <property type="entry name" value="BD-FAE-like_dom"/>
</dbReference>